<protein>
    <submittedName>
        <fullName evidence="5">Synaptotagmin-1</fullName>
    </submittedName>
</protein>
<feature type="domain" description="C2" evidence="4">
    <location>
        <begin position="253"/>
        <end position="386"/>
    </location>
</feature>
<dbReference type="PROSITE" id="PS50004">
    <property type="entry name" value="C2"/>
    <property type="match status" value="2"/>
</dbReference>
<dbReference type="GO" id="GO:0030672">
    <property type="term" value="C:synaptic vesicle membrane"/>
    <property type="evidence" value="ECO:0007669"/>
    <property type="project" value="TreeGrafter"/>
</dbReference>
<dbReference type="InterPro" id="IPR000008">
    <property type="entry name" value="C2_dom"/>
</dbReference>
<dbReference type="FunFam" id="2.60.40.150:FF:000016">
    <property type="entry name" value="Synaptotagmin 1"/>
    <property type="match status" value="1"/>
</dbReference>
<dbReference type="PANTHER" id="PTHR10024">
    <property type="entry name" value="SYNAPTOTAGMIN"/>
    <property type="match status" value="1"/>
</dbReference>
<dbReference type="EMBL" id="KV924520">
    <property type="protein sequence ID" value="PIO38621.1"/>
    <property type="molecule type" value="Genomic_DNA"/>
</dbReference>
<dbReference type="GO" id="GO:0030424">
    <property type="term" value="C:axon"/>
    <property type="evidence" value="ECO:0007669"/>
    <property type="project" value="TreeGrafter"/>
</dbReference>
<comment type="similarity">
    <text evidence="1">Belongs to the synaptotagmin family.</text>
</comment>
<keyword evidence="3" id="KW-0472">Membrane</keyword>
<dbReference type="Gene3D" id="2.60.40.150">
    <property type="entry name" value="C2 domain"/>
    <property type="match status" value="2"/>
</dbReference>
<dbReference type="SUPFAM" id="SSF49562">
    <property type="entry name" value="C2 domain (Calcium/lipid-binding domain, CaLB)"/>
    <property type="match status" value="2"/>
</dbReference>
<dbReference type="GO" id="GO:0000149">
    <property type="term" value="F:SNARE binding"/>
    <property type="evidence" value="ECO:0007669"/>
    <property type="project" value="TreeGrafter"/>
</dbReference>
<evidence type="ECO:0000259" key="4">
    <source>
        <dbReference type="PROSITE" id="PS50004"/>
    </source>
</evidence>
<accession>A0A2G9SGS6</accession>
<dbReference type="AlphaFoldDB" id="A0A2G9SGS6"/>
<proteinExistence type="inferred from homology"/>
<feature type="transmembrane region" description="Helical" evidence="3">
    <location>
        <begin position="55"/>
        <end position="80"/>
    </location>
</feature>
<feature type="non-terminal residue" evidence="5">
    <location>
        <position position="1"/>
    </location>
</feature>
<dbReference type="InterPro" id="IPR035892">
    <property type="entry name" value="C2_domain_sf"/>
</dbReference>
<evidence type="ECO:0000256" key="2">
    <source>
        <dbReference type="ARBA" id="ARBA00022737"/>
    </source>
</evidence>
<dbReference type="InterPro" id="IPR001565">
    <property type="entry name" value="Synaptotagmin"/>
</dbReference>
<dbReference type="CDD" id="cd08402">
    <property type="entry name" value="C2B_Synaptotagmin-1"/>
    <property type="match status" value="1"/>
</dbReference>
<dbReference type="GO" id="GO:0048791">
    <property type="term" value="P:calcium ion-regulated exocytosis of neurotransmitter"/>
    <property type="evidence" value="ECO:0007669"/>
    <property type="project" value="TreeGrafter"/>
</dbReference>
<dbReference type="PANTHER" id="PTHR10024:SF249">
    <property type="entry name" value="SYNAPTOTAGMIN-8"/>
    <property type="match status" value="1"/>
</dbReference>
<dbReference type="GO" id="GO:0030276">
    <property type="term" value="F:clathrin binding"/>
    <property type="evidence" value="ECO:0007669"/>
    <property type="project" value="TreeGrafter"/>
</dbReference>
<dbReference type="GO" id="GO:0005886">
    <property type="term" value="C:plasma membrane"/>
    <property type="evidence" value="ECO:0007669"/>
    <property type="project" value="TreeGrafter"/>
</dbReference>
<keyword evidence="3" id="KW-1133">Transmembrane helix</keyword>
<dbReference type="PRINTS" id="PR00360">
    <property type="entry name" value="C2DOMAIN"/>
</dbReference>
<reference evidence="5" key="1">
    <citation type="submission" date="2017-08" db="EMBL/GenBank/DDBJ databases">
        <title>Assembly of the North American Bullfrog Genome.</title>
        <authorList>
            <person name="Warren R.L."/>
            <person name="Vandervalk B.P."/>
            <person name="Kucuk E."/>
            <person name="Birol I."/>
            <person name="Helbing C."/>
            <person name="Pandoh P."/>
            <person name="Behsaz B."/>
            <person name="Mohamadi H."/>
            <person name="Chu J."/>
            <person name="Jackman S."/>
            <person name="Hammond S.A."/>
            <person name="Veldhoen N."/>
            <person name="Kirk H."/>
            <person name="Zhao Y."/>
            <person name="Coope R."/>
            <person name="Pleasance S."/>
            <person name="Moore R."/>
            <person name="Holt R."/>
        </authorList>
    </citation>
    <scope>NUCLEOTIDE SEQUENCE</scope>
    <source>
        <strain evidence="5">Bruno</strain>
        <tissue evidence="5">Liver</tissue>
    </source>
</reference>
<dbReference type="GO" id="GO:0005544">
    <property type="term" value="F:calcium-dependent phospholipid binding"/>
    <property type="evidence" value="ECO:0007669"/>
    <property type="project" value="TreeGrafter"/>
</dbReference>
<evidence type="ECO:0000256" key="3">
    <source>
        <dbReference type="SAM" id="Phobius"/>
    </source>
</evidence>
<dbReference type="PRINTS" id="PR00399">
    <property type="entry name" value="SYNAPTOTAGMN"/>
</dbReference>
<evidence type="ECO:0000256" key="1">
    <source>
        <dbReference type="ARBA" id="ARBA00006996"/>
    </source>
</evidence>
<dbReference type="Pfam" id="PF00168">
    <property type="entry name" value="C2"/>
    <property type="match status" value="2"/>
</dbReference>
<keyword evidence="3" id="KW-0812">Transmembrane</keyword>
<dbReference type="GO" id="GO:0001786">
    <property type="term" value="F:phosphatidylserine binding"/>
    <property type="evidence" value="ECO:0007669"/>
    <property type="project" value="TreeGrafter"/>
</dbReference>
<dbReference type="GO" id="GO:0048488">
    <property type="term" value="P:synaptic vesicle endocytosis"/>
    <property type="evidence" value="ECO:0007669"/>
    <property type="project" value="TreeGrafter"/>
</dbReference>
<dbReference type="GO" id="GO:0005509">
    <property type="term" value="F:calcium ion binding"/>
    <property type="evidence" value="ECO:0007669"/>
    <property type="project" value="TreeGrafter"/>
</dbReference>
<dbReference type="FunFam" id="2.60.40.150:FF:000182">
    <property type="entry name" value="Synaptotagmin 8"/>
    <property type="match status" value="1"/>
</dbReference>
<keyword evidence="2" id="KW-0677">Repeat</keyword>
<feature type="domain" description="C2" evidence="4">
    <location>
        <begin position="122"/>
        <end position="241"/>
    </location>
</feature>
<dbReference type="GO" id="GO:0031045">
    <property type="term" value="C:dense core granule"/>
    <property type="evidence" value="ECO:0007669"/>
    <property type="project" value="TreeGrafter"/>
</dbReference>
<name>A0A2G9SGS6_AQUCT</name>
<gene>
    <name evidence="5" type="ORF">AB205_0122660</name>
</gene>
<dbReference type="OrthoDB" id="67700at2759"/>
<dbReference type="SMART" id="SM00239">
    <property type="entry name" value="C2"/>
    <property type="match status" value="2"/>
</dbReference>
<organism evidence="5">
    <name type="scientific">Aquarana catesbeiana</name>
    <name type="common">American bullfrog</name>
    <name type="synonym">Rana catesbeiana</name>
    <dbReference type="NCBI Taxonomy" id="8400"/>
    <lineage>
        <taxon>Eukaryota</taxon>
        <taxon>Metazoa</taxon>
        <taxon>Chordata</taxon>
        <taxon>Craniata</taxon>
        <taxon>Vertebrata</taxon>
        <taxon>Euteleostomi</taxon>
        <taxon>Amphibia</taxon>
        <taxon>Batrachia</taxon>
        <taxon>Anura</taxon>
        <taxon>Neobatrachia</taxon>
        <taxon>Ranoidea</taxon>
        <taxon>Ranidae</taxon>
        <taxon>Aquarana</taxon>
    </lineage>
</organism>
<evidence type="ECO:0000313" key="5">
    <source>
        <dbReference type="EMBL" id="PIO38621.1"/>
    </source>
</evidence>
<sequence length="411" mass="46897">RYSALEEELFLSPTINMAKSANTTSPTVTSTTFAPASGIWGWIESILNKIPLPRWAIYTLFGVAVFLILLLIICICCCCCKRKKNKAKEKEKIKLASVKNSVTTSLVQPDIDGLKKSQENDYRGRLQYSVEYNFQREEATIAVKQAAALKAMDSGGTSDPYVIVYLTNDVRKKNETKVYRKTLSPSFNETFVFKLPQSDIAETDVVMQVFDFNRFSKHDVIGEVRLPLRDMNLNHVIEEWKELQAAGKSEYEKLGDICFSLKYIPVTSKLVVVILEARKLKQMDNDGFSDPYVKVQLALNKKKWKRKKTGIKKNTLNPYFNEEFTFDVTLEQIQNVDLIISVWDHDKVNKNEQIGKIFLGCRASGNALRHWSDMLAHPRRPIAQWHTLQAAEEVDKTLGLKSHIKLPIPGR</sequence>